<evidence type="ECO:0000313" key="2">
    <source>
        <dbReference type="EMBL" id="QBP31054.1"/>
    </source>
</evidence>
<dbReference type="RefSeq" id="YP_010061731.1">
    <property type="nucleotide sequence ID" value="NC_054786.1"/>
</dbReference>
<evidence type="ECO:0000256" key="1">
    <source>
        <dbReference type="SAM" id="Phobius"/>
    </source>
</evidence>
<proteinExistence type="predicted"/>
<sequence>MSPDVIVEYLPENWVGLFAVVMFILYVGSQVIEKFEGLAKILPGGQWWHERQKAKRGRRVDMVADDNEIIRALQEQVTSIVTELAQVRETLRTFTAWSVYDARWHHQALVEVARDGVLLPDHLDYFAFETLWKVNPIEAARLPAMSGRSPE</sequence>
<keyword evidence="1" id="KW-0812">Transmembrane</keyword>
<name>A0A482JE95_9CAUD</name>
<dbReference type="KEGG" id="vg:64871350"/>
<keyword evidence="1" id="KW-1133">Transmembrane helix</keyword>
<gene>
    <name evidence="2" type="primary">34</name>
    <name evidence="2" type="ORF">SEA_REFUGE_34</name>
</gene>
<keyword evidence="1" id="KW-0472">Membrane</keyword>
<dbReference type="EMBL" id="MK494113">
    <property type="protein sequence ID" value="QBP31054.1"/>
    <property type="molecule type" value="Genomic_DNA"/>
</dbReference>
<dbReference type="Proteomes" id="UP000294688">
    <property type="component" value="Segment"/>
</dbReference>
<feature type="transmembrane region" description="Helical" evidence="1">
    <location>
        <begin position="14"/>
        <end position="32"/>
    </location>
</feature>
<reference evidence="2 3" key="1">
    <citation type="submission" date="2019-02" db="EMBL/GenBank/DDBJ databases">
        <authorList>
            <person name="Borges K.M."/>
            <person name="Daniels K.G."/>
            <person name="Guerrette L.R."/>
            <person name="Hannigan S.R."/>
            <person name="Hodsdon B.M."/>
            <person name="Krystek B.N."/>
            <person name="Paluszek M.C."/>
            <person name="Pettit J.E."/>
            <person name="Riccardi S.G."/>
            <person name="Rossignol A."/>
            <person name="Verrell S.C."/>
            <person name="Divens A.M."/>
            <person name="Garlena R.A."/>
            <person name="Russell D.A."/>
            <person name="Pope W.H."/>
            <person name="Jacobs-Sera D."/>
            <person name="Hatfull G.F."/>
        </authorList>
    </citation>
    <scope>NUCLEOTIDE SEQUENCE [LARGE SCALE GENOMIC DNA]</scope>
</reference>
<dbReference type="GeneID" id="64871350"/>
<accession>A0A482JE95</accession>
<keyword evidence="3" id="KW-1185">Reference proteome</keyword>
<organism evidence="2 3">
    <name type="scientific">Mycobacterium phage Refuge</name>
    <dbReference type="NCBI Taxonomy" id="2517967"/>
    <lineage>
        <taxon>Viruses</taxon>
        <taxon>Duplodnaviria</taxon>
        <taxon>Heunggongvirae</taxon>
        <taxon>Uroviricota</taxon>
        <taxon>Caudoviricetes</taxon>
        <taxon>Refugevirus</taxon>
        <taxon>Refugevirus refuge</taxon>
    </lineage>
</organism>
<evidence type="ECO:0000313" key="3">
    <source>
        <dbReference type="Proteomes" id="UP000294688"/>
    </source>
</evidence>
<protein>
    <submittedName>
        <fullName evidence="2">Minor tail protein</fullName>
    </submittedName>
</protein>